<sequence>MDRKARSTQTCGATVAIARNVGTMDPVTGAFRPQEPGYLRDGPSAVLLEEFRNLLGLKQLPPVAYLGGQRWGSAFPAPDAGRTESTVDVMNVAYEGASSLTLVPSAPAPARGFLSEDDDGLYYVGDFVSGHTPGVEAAALSGLDCARHLASRDLAEATVLGFSCLNDIPGDEVSCSAAVSACARADVWQRSFYLAAKSSADAVALSATLRGGSWERAINLLSHMLHLGFEVDSVSVGAAVTACQVAAAWVAAMALVQQMSFFVKLNHLVCHAAMIACQRMSAHLAAMAMLRSMASWKVRADCIGVAIVCNSCANAEAWLEGSALLAWMQEKLISSDVVAFNSVLASLGPRWRWAALLCQGKAPLMNLPDVVSCNTVMGSCTRGSGWLAAVQAHAAIRVAALQTNAVSQMNLLGAWDEVRRWPEALSSLHASSTSAAFGAAISSCARCSHTTVAQKLLEEMTKAAVRKNLLCVNAAMSGHDRQGSWEEALSLRIAGSADGLGIDCISLSTIASASERGSAWHAAMEVLSLAAACYVRVDLLCCGLVLNACARSQLWTLALGACSALASRHLVVGGACTAAALGAWVTGRHWAGALELWHGLNDVGLIRGDVEVAHNAALAAMGRSAQWRLALELLHDGVAEDAVGHSAAILAFERAGESQLVLRFLAGMVRSTLTPDPRAVEAAVRAASLQGEQAKVAQLLSALAGEANQLLLDGASAKEMHGAHSCNVQIAGLVPDHL</sequence>
<dbReference type="Gene3D" id="1.25.40.10">
    <property type="entry name" value="Tetratricopeptide repeat domain"/>
    <property type="match status" value="4"/>
</dbReference>
<dbReference type="InterPro" id="IPR011990">
    <property type="entry name" value="TPR-like_helical_dom_sf"/>
</dbReference>
<comment type="caution">
    <text evidence="2">The sequence shown here is derived from an EMBL/GenBank/DDBJ whole genome shotgun (WGS) entry which is preliminary data.</text>
</comment>
<dbReference type="PANTHER" id="PTHR47447">
    <property type="entry name" value="OS03G0856100 PROTEIN"/>
    <property type="match status" value="1"/>
</dbReference>
<dbReference type="Proteomes" id="UP000186817">
    <property type="component" value="Unassembled WGS sequence"/>
</dbReference>
<dbReference type="EMBL" id="LSRX01000007">
    <property type="protein sequence ID" value="OLQ15030.1"/>
    <property type="molecule type" value="Genomic_DNA"/>
</dbReference>
<protein>
    <submittedName>
        <fullName evidence="2">Pentatricopeptide repeat-containing protein, chloroplastic</fullName>
    </submittedName>
</protein>
<proteinExistence type="predicted"/>
<keyword evidence="3" id="KW-1185">Reference proteome</keyword>
<accession>A0A1Q9F5T3</accession>
<name>A0A1Q9F5T3_SYMMI</name>
<evidence type="ECO:0000313" key="2">
    <source>
        <dbReference type="EMBL" id="OLQ15030.1"/>
    </source>
</evidence>
<evidence type="ECO:0000256" key="1">
    <source>
        <dbReference type="ARBA" id="ARBA00022737"/>
    </source>
</evidence>
<reference evidence="2 3" key="1">
    <citation type="submission" date="2016-02" db="EMBL/GenBank/DDBJ databases">
        <title>Genome analysis of coral dinoflagellate symbionts highlights evolutionary adaptations to a symbiotic lifestyle.</title>
        <authorList>
            <person name="Aranda M."/>
            <person name="Li Y."/>
            <person name="Liew Y.J."/>
            <person name="Baumgarten S."/>
            <person name="Simakov O."/>
            <person name="Wilson M."/>
            <person name="Piel J."/>
            <person name="Ashoor H."/>
            <person name="Bougouffa S."/>
            <person name="Bajic V.B."/>
            <person name="Ryu T."/>
            <person name="Ravasi T."/>
            <person name="Bayer T."/>
            <person name="Micklem G."/>
            <person name="Kim H."/>
            <person name="Bhak J."/>
            <person name="Lajeunesse T.C."/>
            <person name="Voolstra C.R."/>
        </authorList>
    </citation>
    <scope>NUCLEOTIDE SEQUENCE [LARGE SCALE GENOMIC DNA]</scope>
    <source>
        <strain evidence="2 3">CCMP2467</strain>
    </source>
</reference>
<organism evidence="2 3">
    <name type="scientific">Symbiodinium microadriaticum</name>
    <name type="common">Dinoflagellate</name>
    <name type="synonym">Zooxanthella microadriatica</name>
    <dbReference type="NCBI Taxonomy" id="2951"/>
    <lineage>
        <taxon>Eukaryota</taxon>
        <taxon>Sar</taxon>
        <taxon>Alveolata</taxon>
        <taxon>Dinophyceae</taxon>
        <taxon>Suessiales</taxon>
        <taxon>Symbiodiniaceae</taxon>
        <taxon>Symbiodinium</taxon>
    </lineage>
</organism>
<dbReference type="AlphaFoldDB" id="A0A1Q9F5T3"/>
<dbReference type="PANTHER" id="PTHR47447:SF17">
    <property type="entry name" value="OS12G0638900 PROTEIN"/>
    <property type="match status" value="1"/>
</dbReference>
<gene>
    <name evidence="2" type="ORF">AK812_SmicGene664</name>
</gene>
<dbReference type="OrthoDB" id="10388867at2759"/>
<keyword evidence="1" id="KW-0677">Repeat</keyword>
<evidence type="ECO:0000313" key="3">
    <source>
        <dbReference type="Proteomes" id="UP000186817"/>
    </source>
</evidence>